<dbReference type="InterPro" id="IPR036188">
    <property type="entry name" value="FAD/NAD-bd_sf"/>
</dbReference>
<organism evidence="3 4">
    <name type="scientific">Exophiala sideris</name>
    <dbReference type="NCBI Taxonomy" id="1016849"/>
    <lineage>
        <taxon>Eukaryota</taxon>
        <taxon>Fungi</taxon>
        <taxon>Dikarya</taxon>
        <taxon>Ascomycota</taxon>
        <taxon>Pezizomycotina</taxon>
        <taxon>Eurotiomycetes</taxon>
        <taxon>Chaetothyriomycetidae</taxon>
        <taxon>Chaetothyriales</taxon>
        <taxon>Herpotrichiellaceae</taxon>
        <taxon>Exophiala</taxon>
    </lineage>
</organism>
<accession>A0ABR0J0Y8</accession>
<proteinExistence type="inferred from homology"/>
<keyword evidence="4" id="KW-1185">Reference proteome</keyword>
<protein>
    <recommendedName>
        <fullName evidence="5">FAD/NAD(P)-binding domain-containing protein</fullName>
    </recommendedName>
</protein>
<evidence type="ECO:0000256" key="2">
    <source>
        <dbReference type="ARBA" id="ARBA00010139"/>
    </source>
</evidence>
<evidence type="ECO:0008006" key="5">
    <source>
        <dbReference type="Google" id="ProtNLM"/>
    </source>
</evidence>
<comment type="similarity">
    <text evidence="2">Belongs to the FAD-binding monooxygenase family.</text>
</comment>
<dbReference type="EMBL" id="JAVRRF010000028">
    <property type="protein sequence ID" value="KAK5052885.1"/>
    <property type="molecule type" value="Genomic_DNA"/>
</dbReference>
<dbReference type="PANTHER" id="PTHR42877">
    <property type="entry name" value="L-ORNITHINE N(5)-MONOOXYGENASE-RELATED"/>
    <property type="match status" value="1"/>
</dbReference>
<evidence type="ECO:0000313" key="3">
    <source>
        <dbReference type="EMBL" id="KAK5052885.1"/>
    </source>
</evidence>
<evidence type="ECO:0000313" key="4">
    <source>
        <dbReference type="Proteomes" id="UP001345691"/>
    </source>
</evidence>
<gene>
    <name evidence="3" type="ORF">LTR69_009711</name>
</gene>
<dbReference type="PANTHER" id="PTHR42877:SF8">
    <property type="entry name" value="MONOOXYGENASE"/>
    <property type="match status" value="1"/>
</dbReference>
<comment type="cofactor">
    <cofactor evidence="1">
        <name>FAD</name>
        <dbReference type="ChEBI" id="CHEBI:57692"/>
    </cofactor>
</comment>
<reference evidence="3 4" key="1">
    <citation type="submission" date="2023-08" db="EMBL/GenBank/DDBJ databases">
        <title>Black Yeasts Isolated from many extreme environments.</title>
        <authorList>
            <person name="Coleine C."/>
            <person name="Stajich J.E."/>
            <person name="Selbmann L."/>
        </authorList>
    </citation>
    <scope>NUCLEOTIDE SEQUENCE [LARGE SCALE GENOMIC DNA]</scope>
    <source>
        <strain evidence="3 4">CCFEE 6328</strain>
    </source>
</reference>
<dbReference type="Gene3D" id="3.50.50.60">
    <property type="entry name" value="FAD/NAD(P)-binding domain"/>
    <property type="match status" value="1"/>
</dbReference>
<evidence type="ECO:0000256" key="1">
    <source>
        <dbReference type="ARBA" id="ARBA00001974"/>
    </source>
</evidence>
<sequence length="142" mass="15643">MLKVVNGEIARITEQGPVMEDGSEHPVDVHICATGFDTTFKPRFPVVGTAGTTLSDAWKDEPKSYLGIAATGSPNYFMTLGPNCPIGNGPVLIAIEAEVDYIMTILAKFQKENLRSFEIKAQPVEDFCAWKDDFMANIIWTE</sequence>
<name>A0ABR0J0Y8_9EURO</name>
<dbReference type="SUPFAM" id="SSF51905">
    <property type="entry name" value="FAD/NAD(P)-binding domain"/>
    <property type="match status" value="1"/>
</dbReference>
<dbReference type="InterPro" id="IPR051209">
    <property type="entry name" value="FAD-bind_Monooxygenase_sf"/>
</dbReference>
<comment type="caution">
    <text evidence="3">The sequence shown here is derived from an EMBL/GenBank/DDBJ whole genome shotgun (WGS) entry which is preliminary data.</text>
</comment>
<dbReference type="Proteomes" id="UP001345691">
    <property type="component" value="Unassembled WGS sequence"/>
</dbReference>